<dbReference type="RefSeq" id="WP_123290087.1">
    <property type="nucleotide sequence ID" value="NZ_RJVA01000011.1"/>
</dbReference>
<organism evidence="2 3">
    <name type="scientific">Desulfosoma caldarium</name>
    <dbReference type="NCBI Taxonomy" id="610254"/>
    <lineage>
        <taxon>Bacteria</taxon>
        <taxon>Pseudomonadati</taxon>
        <taxon>Thermodesulfobacteriota</taxon>
        <taxon>Syntrophobacteria</taxon>
        <taxon>Syntrophobacterales</taxon>
        <taxon>Syntrophobacteraceae</taxon>
        <taxon>Desulfosoma</taxon>
    </lineage>
</organism>
<dbReference type="AlphaFoldDB" id="A0A3N1UYH3"/>
<dbReference type="Proteomes" id="UP000276223">
    <property type="component" value="Unassembled WGS sequence"/>
</dbReference>
<dbReference type="EMBL" id="RJVA01000011">
    <property type="protein sequence ID" value="ROQ93607.1"/>
    <property type="molecule type" value="Genomic_DNA"/>
</dbReference>
<dbReference type="OrthoDB" id="9764674at2"/>
<accession>A0A3N1UYH3</accession>
<evidence type="ECO:0008006" key="4">
    <source>
        <dbReference type="Google" id="ProtNLM"/>
    </source>
</evidence>
<name>A0A3N1UYH3_9BACT</name>
<reference evidence="2 3" key="1">
    <citation type="submission" date="2018-11" db="EMBL/GenBank/DDBJ databases">
        <title>Genomic Encyclopedia of Type Strains, Phase IV (KMG-IV): sequencing the most valuable type-strain genomes for metagenomic binning, comparative biology and taxonomic classification.</title>
        <authorList>
            <person name="Goeker M."/>
        </authorList>
    </citation>
    <scope>NUCLEOTIDE SEQUENCE [LARGE SCALE GENOMIC DNA]</scope>
    <source>
        <strain evidence="2 3">DSM 22027</strain>
    </source>
</reference>
<sequence length="558" mass="63135">MTDPQNLVLFHYHLLRGGVRTALLRSLQCLSQQGWLAERRLVLSVGRLDGVRSFARTIKTWVSDVEVIVDERLDYRDAPWPDEKAFRKDVTALRDTMLTWGGESALFWLHNPTLGKNPAVTAAWKEAAEKAWTEGLPHRFLYHIHDFPECGRVENMVRLHRCWQDGGLTDFYPTSPNTAYAVLNTTDRQRLLSCGLSPQRVFWLPNVVIPSGEFSPVLTPARKQAVASALRRYAFEQDYVFDPGRPQWLLPVRLIRRKNVLEALFLAVIHPQKPQVLITLDATSAQEKPYAEAVKKCARANRLPSVIGFGTELVGTAFSFEELMAWSDAVMTTSLMEGFGFAFLEGPLLGRPLIGRNLADVTADFAKVGFPTEPLYDALPVPLDASHRSRLQTQGLRFAEGYRHMVPTLSKDDMDQFVSRLEVLYGQPTVDFGLLDWAAQRDLLKMAVEGALKENFQHVLTPVRVNEATLASFFAQFGPTAHAHRLKTAFERLWRQPGLNASYHRGENEKAGQTEKHPKSDVKTHPFTTTDRCPDLGPCVARLFFDPLYQRPLFGGWR</sequence>
<evidence type="ECO:0000256" key="1">
    <source>
        <dbReference type="SAM" id="MobiDB-lite"/>
    </source>
</evidence>
<keyword evidence="3" id="KW-1185">Reference proteome</keyword>
<feature type="region of interest" description="Disordered" evidence="1">
    <location>
        <begin position="501"/>
        <end position="528"/>
    </location>
</feature>
<dbReference type="SUPFAM" id="SSF53756">
    <property type="entry name" value="UDP-Glycosyltransferase/glycogen phosphorylase"/>
    <property type="match status" value="1"/>
</dbReference>
<evidence type="ECO:0000313" key="2">
    <source>
        <dbReference type="EMBL" id="ROQ93607.1"/>
    </source>
</evidence>
<protein>
    <recommendedName>
        <fullName evidence="4">Glycosyltransferase involved in cell wall biosynthesis</fullName>
    </recommendedName>
</protein>
<dbReference type="Gene3D" id="3.40.50.2000">
    <property type="entry name" value="Glycogen Phosphorylase B"/>
    <property type="match status" value="1"/>
</dbReference>
<feature type="compositionally biased region" description="Basic and acidic residues" evidence="1">
    <location>
        <begin position="504"/>
        <end position="524"/>
    </location>
</feature>
<gene>
    <name evidence="2" type="ORF">EDC27_1638</name>
</gene>
<evidence type="ECO:0000313" key="3">
    <source>
        <dbReference type="Proteomes" id="UP000276223"/>
    </source>
</evidence>
<proteinExistence type="predicted"/>
<comment type="caution">
    <text evidence="2">The sequence shown here is derived from an EMBL/GenBank/DDBJ whole genome shotgun (WGS) entry which is preliminary data.</text>
</comment>